<dbReference type="KEGG" id="mic:Mic7113_6468"/>
<gene>
    <name evidence="2" type="ORF">Mic7113_6468</name>
</gene>
<sequence length="237" mass="26914">MVKDMKNDSNKARIYHLAFDLWNTTAYSLERDPLIDLIDILRFSSSLEIADIQALIQTREFISSRPFAEICDLLEVPYCYKHEGKFRDLIESERKGFKLFQDTLPVLKTAREIGLTVSLVSNLWNFCLPVVQEVFFSQFQFDHVFFSFDIGSIKPSITFFKAIESVGISLSETLVVGDSLHSDILGAINAGSKAIWLKRDGSCSSPVVSEPFYSDRYLGSITNLYQALEVVQKDLIN</sequence>
<dbReference type="PRINTS" id="PR00413">
    <property type="entry name" value="HADHALOGNASE"/>
</dbReference>
<reference evidence="2 3" key="1">
    <citation type="submission" date="2012-06" db="EMBL/GenBank/DDBJ databases">
        <title>Finished plasmid 1 of genome of Microcoleus sp. PCC 7113.</title>
        <authorList>
            <consortium name="US DOE Joint Genome Institute"/>
            <person name="Gugger M."/>
            <person name="Coursin T."/>
            <person name="Rippka R."/>
            <person name="Tandeau De Marsac N."/>
            <person name="Huntemann M."/>
            <person name="Wei C.-L."/>
            <person name="Han J."/>
            <person name="Detter J.C."/>
            <person name="Han C."/>
            <person name="Tapia R."/>
            <person name="Chen A."/>
            <person name="Kyrpides N."/>
            <person name="Mavromatis K."/>
            <person name="Markowitz V."/>
            <person name="Szeto E."/>
            <person name="Ivanova N."/>
            <person name="Pagani I."/>
            <person name="Pati A."/>
            <person name="Goodwin L."/>
            <person name="Nordberg H.P."/>
            <person name="Cantor M.N."/>
            <person name="Hua S.X."/>
            <person name="Woyke T."/>
            <person name="Kerfeld C.A."/>
        </authorList>
    </citation>
    <scope>NUCLEOTIDE SEQUENCE [LARGE SCALE GENOMIC DNA]</scope>
    <source>
        <strain evidence="2 3">PCC 7113</strain>
        <plasmid evidence="2 3">pMIC7113.01</plasmid>
    </source>
</reference>
<dbReference type="InterPro" id="IPR051540">
    <property type="entry name" value="S-2-haloacid_dehalogenase"/>
</dbReference>
<dbReference type="InterPro" id="IPR036412">
    <property type="entry name" value="HAD-like_sf"/>
</dbReference>
<geneLocation type="plasmid" evidence="2 3">
    <name>pMIC7113.01</name>
</geneLocation>
<dbReference type="Proteomes" id="UP000010471">
    <property type="component" value="Plasmid pMIC7113.01"/>
</dbReference>
<accession>K9WPD9</accession>
<dbReference type="InterPro" id="IPR023214">
    <property type="entry name" value="HAD_sf"/>
</dbReference>
<protein>
    <submittedName>
        <fullName evidence="2">Putative HAD superfamily hydrolase</fullName>
    </submittedName>
</protein>
<dbReference type="EMBL" id="CP003631">
    <property type="protein sequence ID" value="AFZ22048.1"/>
    <property type="molecule type" value="Genomic_DNA"/>
</dbReference>
<dbReference type="AlphaFoldDB" id="K9WPD9"/>
<dbReference type="InterPro" id="IPR006439">
    <property type="entry name" value="HAD-SF_hydro_IA"/>
</dbReference>
<evidence type="ECO:0000313" key="2">
    <source>
        <dbReference type="EMBL" id="AFZ22048.1"/>
    </source>
</evidence>
<dbReference type="HOGENOM" id="CLU_1169606_0_0_3"/>
<keyword evidence="1 2" id="KW-0378">Hydrolase</keyword>
<dbReference type="GO" id="GO:0016787">
    <property type="term" value="F:hydrolase activity"/>
    <property type="evidence" value="ECO:0007669"/>
    <property type="project" value="UniProtKB-KW"/>
</dbReference>
<evidence type="ECO:0000256" key="1">
    <source>
        <dbReference type="ARBA" id="ARBA00022801"/>
    </source>
</evidence>
<dbReference type="SUPFAM" id="SSF56784">
    <property type="entry name" value="HAD-like"/>
    <property type="match status" value="1"/>
</dbReference>
<evidence type="ECO:0000313" key="3">
    <source>
        <dbReference type="Proteomes" id="UP000010471"/>
    </source>
</evidence>
<organism evidence="2 3">
    <name type="scientific">Allocoleopsis franciscana PCC 7113</name>
    <dbReference type="NCBI Taxonomy" id="1173027"/>
    <lineage>
        <taxon>Bacteria</taxon>
        <taxon>Bacillati</taxon>
        <taxon>Cyanobacteriota</taxon>
        <taxon>Cyanophyceae</taxon>
        <taxon>Coleofasciculales</taxon>
        <taxon>Coleofasciculaceae</taxon>
        <taxon>Allocoleopsis</taxon>
        <taxon>Allocoleopsis franciscana</taxon>
    </lineage>
</organism>
<dbReference type="Pfam" id="PF13242">
    <property type="entry name" value="Hydrolase_like"/>
    <property type="match status" value="1"/>
</dbReference>
<name>K9WPD9_9CYAN</name>
<proteinExistence type="predicted"/>
<keyword evidence="3" id="KW-1185">Reference proteome</keyword>
<keyword evidence="2" id="KW-0614">Plasmid</keyword>
<dbReference type="PANTHER" id="PTHR43316:SF3">
    <property type="entry name" value="HALOACID DEHALOGENASE, TYPE II (AFU_ORTHOLOGUE AFUA_2G07750)-RELATED"/>
    <property type="match status" value="1"/>
</dbReference>
<dbReference type="OrthoDB" id="6101375at2"/>
<dbReference type="PANTHER" id="PTHR43316">
    <property type="entry name" value="HYDROLASE, HALOACID DELAHOGENASE-RELATED"/>
    <property type="match status" value="1"/>
</dbReference>
<dbReference type="Gene3D" id="3.40.50.1000">
    <property type="entry name" value="HAD superfamily/HAD-like"/>
    <property type="match status" value="1"/>
</dbReference>